<dbReference type="InterPro" id="IPR005225">
    <property type="entry name" value="Small_GTP-bd"/>
</dbReference>
<dbReference type="PROSITE" id="PS00301">
    <property type="entry name" value="G_TR_1"/>
    <property type="match status" value="1"/>
</dbReference>
<keyword evidence="3 9" id="KW-0251">Elongation factor</keyword>
<dbReference type="InterPro" id="IPR027417">
    <property type="entry name" value="P-loop_NTPase"/>
</dbReference>
<dbReference type="PANTHER" id="PTHR43261:SF1">
    <property type="entry name" value="RIBOSOME-RELEASING FACTOR 2, MITOCHONDRIAL"/>
    <property type="match status" value="1"/>
</dbReference>
<dbReference type="InterPro" id="IPR009000">
    <property type="entry name" value="Transl_B-barrel_sf"/>
</dbReference>
<dbReference type="Gene3D" id="2.40.30.10">
    <property type="entry name" value="Translation factors"/>
    <property type="match status" value="1"/>
</dbReference>
<accession>A0A7V8VED4</accession>
<dbReference type="InterPro" id="IPR031157">
    <property type="entry name" value="G_TR_CS"/>
</dbReference>
<dbReference type="Pfam" id="PF00679">
    <property type="entry name" value="EFG_C"/>
    <property type="match status" value="1"/>
</dbReference>
<evidence type="ECO:0000256" key="1">
    <source>
        <dbReference type="ARBA" id="ARBA00005870"/>
    </source>
</evidence>
<comment type="function">
    <text evidence="6">Catalyzes the GTP-dependent ribosomal translocation step during translation elongation. During this step, the ribosome changes from the pre-translocational (PRE) to the post-translocational (POST) state as the newly formed A-site-bound peptidyl-tRNA and P-site-bound deacylated tRNA move to the P and E sites, respectively. Catalyzes the coordinated movement of the two tRNA molecules, the mRNA and conformational changes in the ribosome.</text>
</comment>
<sequence length="716" mass="79527">MLKLDKVRNIGIMAHVDAGKTTTTERILYYSGTKHKVGDVDTGDTTTDFDPLEKQKGITINSAAVSVEWGDHTINIIDTPGHVDFTAEVERSLRVLDGAVGVFCAVGGVEVQSETVWRQANKYKVPRIAYVNKLDRMGADFWGCVRQIEEKLLTKPAVVTIPAGQDSAFEGLIDLIEMKFITRDENDVTKRNFFVHPIPDKYRAEAEKAREQLLDVVSAACDEITELVLEGKPVPAELIRKALRRGTLSGQFTPIHCGSSKLFQGVQQLLDLIVDCLPSPVDRPPVEGINPKTKEVEYRRPDASEPFTALAFKTVAESTGDLVYIRIYSGEMKPGATYLNTTLNKSERVVRFYRMMGDKRIELESAGPGDIVAAIGLKQTATGHTLCDPESPIALESITFPKPVVSAALSFARTLDSGKVGEALSRLVRDDPTLKAHTDEETKETILSGMGELHLEISLEKLRRSLNLPQGDPQVQLGKPRVAYRQTFAKEVDLEYRYIKQTGGRGKYAVINVRYKPLSAEDIADRIREIEQRNDPKIKPDPNNIYFVNSITQGVIPKEYIPSVEEGLRDAAKRGYKYPFPFVDLEFELHFGKYHPVDSSQDAFYLCALEAFRDAEEKAGIVLLEPIMKVVVVCPKQYQGAISGDISRRRGMIEETSEDKGIAQVVAKIPLANLFGYTNDLRGATGGTASFSMEFSHYAPVPIELADLPKKDDKKK</sequence>
<dbReference type="SUPFAM" id="SSF54980">
    <property type="entry name" value="EF-G C-terminal domain-like"/>
    <property type="match status" value="2"/>
</dbReference>
<dbReference type="Gene3D" id="3.30.70.870">
    <property type="entry name" value="Elongation Factor G (Translational Gtpase), domain 3"/>
    <property type="match status" value="1"/>
</dbReference>
<dbReference type="InterPro" id="IPR041095">
    <property type="entry name" value="EFG_II"/>
</dbReference>
<dbReference type="PANTHER" id="PTHR43261">
    <property type="entry name" value="TRANSLATION ELONGATION FACTOR G-RELATED"/>
    <property type="match status" value="1"/>
</dbReference>
<dbReference type="GO" id="GO:0032790">
    <property type="term" value="P:ribosome disassembly"/>
    <property type="evidence" value="ECO:0007669"/>
    <property type="project" value="TreeGrafter"/>
</dbReference>
<dbReference type="Gene3D" id="3.30.230.10">
    <property type="match status" value="1"/>
</dbReference>
<dbReference type="InterPro" id="IPR035647">
    <property type="entry name" value="EFG_III/V"/>
</dbReference>
<dbReference type="InterPro" id="IPR000640">
    <property type="entry name" value="EFG_V-like"/>
</dbReference>
<dbReference type="Proteomes" id="UP000542342">
    <property type="component" value="Unassembled WGS sequence"/>
</dbReference>
<dbReference type="CDD" id="cd01886">
    <property type="entry name" value="EF-G"/>
    <property type="match status" value="1"/>
</dbReference>
<dbReference type="PROSITE" id="PS51722">
    <property type="entry name" value="G_TR_2"/>
    <property type="match status" value="1"/>
</dbReference>
<dbReference type="InterPro" id="IPR020568">
    <property type="entry name" value="Ribosomal_Su5_D2-typ_SF"/>
</dbReference>
<dbReference type="Pfam" id="PF03764">
    <property type="entry name" value="EFG_IV"/>
    <property type="match status" value="1"/>
</dbReference>
<evidence type="ECO:0000256" key="5">
    <source>
        <dbReference type="ARBA" id="ARBA00023134"/>
    </source>
</evidence>
<evidence type="ECO:0000256" key="3">
    <source>
        <dbReference type="ARBA" id="ARBA00022768"/>
    </source>
</evidence>
<dbReference type="InterPro" id="IPR009022">
    <property type="entry name" value="EFG_III"/>
</dbReference>
<keyword evidence="2" id="KW-0547">Nucleotide-binding</keyword>
<dbReference type="NCBIfam" id="TIGR00231">
    <property type="entry name" value="small_GTP"/>
    <property type="match status" value="1"/>
</dbReference>
<dbReference type="Pfam" id="PF00009">
    <property type="entry name" value="GTP_EFTU"/>
    <property type="match status" value="1"/>
</dbReference>
<dbReference type="AlphaFoldDB" id="A0A7V8VED4"/>
<dbReference type="GO" id="GO:0005525">
    <property type="term" value="F:GTP binding"/>
    <property type="evidence" value="ECO:0007669"/>
    <property type="project" value="UniProtKB-UniRule"/>
</dbReference>
<keyword evidence="5" id="KW-0342">GTP-binding</keyword>
<dbReference type="InterPro" id="IPR004540">
    <property type="entry name" value="Transl_elong_EFG/EF2"/>
</dbReference>
<dbReference type="GO" id="GO:0003746">
    <property type="term" value="F:translation elongation factor activity"/>
    <property type="evidence" value="ECO:0007669"/>
    <property type="project" value="UniProtKB-UniRule"/>
</dbReference>
<comment type="caution">
    <text evidence="9">The sequence shown here is derived from an EMBL/GenBank/DDBJ whole genome shotgun (WGS) entry which is preliminary data.</text>
</comment>
<evidence type="ECO:0000256" key="2">
    <source>
        <dbReference type="ARBA" id="ARBA00022741"/>
    </source>
</evidence>
<dbReference type="InterPro" id="IPR035649">
    <property type="entry name" value="EFG_V"/>
</dbReference>
<evidence type="ECO:0000313" key="10">
    <source>
        <dbReference type="Proteomes" id="UP000542342"/>
    </source>
</evidence>
<dbReference type="Gene3D" id="3.40.50.300">
    <property type="entry name" value="P-loop containing nucleotide triphosphate hydrolases"/>
    <property type="match status" value="1"/>
</dbReference>
<proteinExistence type="inferred from homology"/>
<gene>
    <name evidence="9" type="primary">fusA</name>
    <name evidence="9" type="ORF">H0921_10065</name>
</gene>
<dbReference type="Pfam" id="PF14492">
    <property type="entry name" value="EFG_III"/>
    <property type="match status" value="1"/>
</dbReference>
<dbReference type="NCBIfam" id="TIGR00484">
    <property type="entry name" value="EF-G"/>
    <property type="match status" value="1"/>
</dbReference>
<dbReference type="InterPro" id="IPR053905">
    <property type="entry name" value="EF-G-like_DII"/>
</dbReference>
<dbReference type="PRINTS" id="PR00315">
    <property type="entry name" value="ELONGATNFCT"/>
</dbReference>
<dbReference type="EMBL" id="JACEFB010000006">
    <property type="protein sequence ID" value="MBA2226504.1"/>
    <property type="molecule type" value="Genomic_DNA"/>
</dbReference>
<name>A0A7V8VED4_9BACT</name>
<dbReference type="CDD" id="cd03713">
    <property type="entry name" value="EFG_mtEFG_C"/>
    <property type="match status" value="1"/>
</dbReference>
<dbReference type="SMART" id="SM00838">
    <property type="entry name" value="EFG_C"/>
    <property type="match status" value="1"/>
</dbReference>
<protein>
    <recommendedName>
        <fullName evidence="7">Elongation factor G</fullName>
    </recommendedName>
</protein>
<reference evidence="9 10" key="1">
    <citation type="submission" date="2020-07" db="EMBL/GenBank/DDBJ databases">
        <title>Thermogemmata thermophila gen. nov., sp. nov., a novel moderate thermophilic planctomycete from a Kamchatka hot spring.</title>
        <authorList>
            <person name="Elcheninov A.G."/>
            <person name="Podosokorskaya O.A."/>
            <person name="Kovaleva O.L."/>
            <person name="Novikov A."/>
            <person name="Bonch-Osmolovskaya E.A."/>
            <person name="Toshchakov S.V."/>
            <person name="Kublanov I.V."/>
        </authorList>
    </citation>
    <scope>NUCLEOTIDE SEQUENCE [LARGE SCALE GENOMIC DNA]</scope>
    <source>
        <strain evidence="9 10">2918</strain>
    </source>
</reference>
<dbReference type="CDD" id="cd04088">
    <property type="entry name" value="EFG_mtEFG_II"/>
    <property type="match status" value="1"/>
</dbReference>
<dbReference type="InterPro" id="IPR000795">
    <property type="entry name" value="T_Tr_GTP-bd_dom"/>
</dbReference>
<dbReference type="SUPFAM" id="SSF50447">
    <property type="entry name" value="Translation proteins"/>
    <property type="match status" value="1"/>
</dbReference>
<dbReference type="SUPFAM" id="SSF54211">
    <property type="entry name" value="Ribosomal protein S5 domain 2-like"/>
    <property type="match status" value="1"/>
</dbReference>
<evidence type="ECO:0000259" key="8">
    <source>
        <dbReference type="PROSITE" id="PS51722"/>
    </source>
</evidence>
<dbReference type="CDD" id="cd16262">
    <property type="entry name" value="EFG_III"/>
    <property type="match status" value="1"/>
</dbReference>
<dbReference type="InterPro" id="IPR005517">
    <property type="entry name" value="Transl_elong_EFG/EF2_IV"/>
</dbReference>
<comment type="similarity">
    <text evidence="1">Belongs to the TRAFAC class translation factor GTPase superfamily. Classic translation factor GTPase family. EF-G/EF-2 subfamily.</text>
</comment>
<dbReference type="NCBIfam" id="NF009381">
    <property type="entry name" value="PRK12740.1-5"/>
    <property type="match status" value="1"/>
</dbReference>
<evidence type="ECO:0000256" key="6">
    <source>
        <dbReference type="ARBA" id="ARBA00024731"/>
    </source>
</evidence>
<dbReference type="InterPro" id="IPR014721">
    <property type="entry name" value="Ribsml_uS5_D2-typ_fold_subgr"/>
</dbReference>
<dbReference type="RefSeq" id="WP_194537940.1">
    <property type="nucleotide sequence ID" value="NZ_JACEFB010000006.1"/>
</dbReference>
<organism evidence="9 10">
    <name type="scientific">Thermogemmata fonticola</name>
    <dbReference type="NCBI Taxonomy" id="2755323"/>
    <lineage>
        <taxon>Bacteria</taxon>
        <taxon>Pseudomonadati</taxon>
        <taxon>Planctomycetota</taxon>
        <taxon>Planctomycetia</taxon>
        <taxon>Gemmatales</taxon>
        <taxon>Gemmataceae</taxon>
        <taxon>Thermogemmata</taxon>
    </lineage>
</organism>
<feature type="domain" description="Tr-type G" evidence="8">
    <location>
        <begin position="5"/>
        <end position="281"/>
    </location>
</feature>
<dbReference type="SUPFAM" id="SSF52540">
    <property type="entry name" value="P-loop containing nucleoside triphosphate hydrolases"/>
    <property type="match status" value="1"/>
</dbReference>
<evidence type="ECO:0000256" key="4">
    <source>
        <dbReference type="ARBA" id="ARBA00022917"/>
    </source>
</evidence>
<evidence type="ECO:0000313" key="9">
    <source>
        <dbReference type="EMBL" id="MBA2226504.1"/>
    </source>
</evidence>
<dbReference type="SMART" id="SM00889">
    <property type="entry name" value="EFG_IV"/>
    <property type="match status" value="1"/>
</dbReference>
<keyword evidence="10" id="KW-1185">Reference proteome</keyword>
<dbReference type="FunFam" id="3.30.70.240:FF:000001">
    <property type="entry name" value="Elongation factor G"/>
    <property type="match status" value="1"/>
</dbReference>
<dbReference type="GO" id="GO:0003924">
    <property type="term" value="F:GTPase activity"/>
    <property type="evidence" value="ECO:0007669"/>
    <property type="project" value="InterPro"/>
</dbReference>
<evidence type="ECO:0000256" key="7">
    <source>
        <dbReference type="NCBIfam" id="TIGR00484"/>
    </source>
</evidence>
<dbReference type="Gene3D" id="3.30.70.240">
    <property type="match status" value="1"/>
</dbReference>
<keyword evidence="4" id="KW-0648">Protein biosynthesis</keyword>
<dbReference type="Pfam" id="PF22042">
    <property type="entry name" value="EF-G_D2"/>
    <property type="match status" value="1"/>
</dbReference>
<dbReference type="FunFam" id="3.40.50.300:FF:000029">
    <property type="entry name" value="Elongation factor G"/>
    <property type="match status" value="1"/>
</dbReference>